<dbReference type="EMBL" id="JACPRF010000349">
    <property type="protein sequence ID" value="MBI2877485.1"/>
    <property type="molecule type" value="Genomic_DNA"/>
</dbReference>
<evidence type="ECO:0000256" key="3">
    <source>
        <dbReference type="ARBA" id="ARBA00022729"/>
    </source>
</evidence>
<dbReference type="SUPFAM" id="SSF53850">
    <property type="entry name" value="Periplasmic binding protein-like II"/>
    <property type="match status" value="1"/>
</dbReference>
<reference evidence="5" key="1">
    <citation type="submission" date="2020-07" db="EMBL/GenBank/DDBJ databases">
        <title>Huge and variable diversity of episymbiotic CPR bacteria and DPANN archaea in groundwater ecosystems.</title>
        <authorList>
            <person name="He C.Y."/>
            <person name="Keren R."/>
            <person name="Whittaker M."/>
            <person name="Farag I.F."/>
            <person name="Doudna J."/>
            <person name="Cate J.H.D."/>
            <person name="Banfield J.F."/>
        </authorList>
    </citation>
    <scope>NUCLEOTIDE SEQUENCE</scope>
    <source>
        <strain evidence="5">NC_groundwater_672_Ag_B-0.1um_62_36</strain>
    </source>
</reference>
<dbReference type="InterPro" id="IPR030678">
    <property type="entry name" value="Peptide/Ni-bd"/>
</dbReference>
<dbReference type="GO" id="GO:0030288">
    <property type="term" value="C:outer membrane-bounded periplasmic space"/>
    <property type="evidence" value="ECO:0007669"/>
    <property type="project" value="UniProtKB-ARBA"/>
</dbReference>
<dbReference type="Gene3D" id="3.40.190.10">
    <property type="entry name" value="Periplasmic binding protein-like II"/>
    <property type="match status" value="1"/>
</dbReference>
<organism evidence="5 6">
    <name type="scientific">Tectimicrobiota bacterium</name>
    <dbReference type="NCBI Taxonomy" id="2528274"/>
    <lineage>
        <taxon>Bacteria</taxon>
        <taxon>Pseudomonadati</taxon>
        <taxon>Nitrospinota/Tectimicrobiota group</taxon>
        <taxon>Candidatus Tectimicrobiota</taxon>
    </lineage>
</organism>
<feature type="domain" description="Solute-binding protein family 5" evidence="4">
    <location>
        <begin position="86"/>
        <end position="441"/>
    </location>
</feature>
<protein>
    <recommendedName>
        <fullName evidence="4">Solute-binding protein family 5 domain-containing protein</fullName>
    </recommendedName>
</protein>
<feature type="non-terminal residue" evidence="5">
    <location>
        <position position="492"/>
    </location>
</feature>
<evidence type="ECO:0000256" key="1">
    <source>
        <dbReference type="ARBA" id="ARBA00005695"/>
    </source>
</evidence>
<dbReference type="GO" id="GO:1904680">
    <property type="term" value="F:peptide transmembrane transporter activity"/>
    <property type="evidence" value="ECO:0007669"/>
    <property type="project" value="TreeGrafter"/>
</dbReference>
<accession>A0A932FW65</accession>
<dbReference type="PIRSF" id="PIRSF002741">
    <property type="entry name" value="MppA"/>
    <property type="match status" value="1"/>
</dbReference>
<comment type="caution">
    <text evidence="5">The sequence shown here is derived from an EMBL/GenBank/DDBJ whole genome shotgun (WGS) entry which is preliminary data.</text>
</comment>
<dbReference type="GO" id="GO:0015833">
    <property type="term" value="P:peptide transport"/>
    <property type="evidence" value="ECO:0007669"/>
    <property type="project" value="TreeGrafter"/>
</dbReference>
<dbReference type="PANTHER" id="PTHR30290:SF9">
    <property type="entry name" value="OLIGOPEPTIDE-BINDING PROTEIN APPA"/>
    <property type="match status" value="1"/>
</dbReference>
<evidence type="ECO:0000259" key="4">
    <source>
        <dbReference type="Pfam" id="PF00496"/>
    </source>
</evidence>
<evidence type="ECO:0000256" key="2">
    <source>
        <dbReference type="ARBA" id="ARBA00022448"/>
    </source>
</evidence>
<evidence type="ECO:0000313" key="5">
    <source>
        <dbReference type="EMBL" id="MBI2877485.1"/>
    </source>
</evidence>
<evidence type="ECO:0000313" key="6">
    <source>
        <dbReference type="Proteomes" id="UP000769766"/>
    </source>
</evidence>
<comment type="similarity">
    <text evidence="1">Belongs to the bacterial solute-binding protein 5 family.</text>
</comment>
<name>A0A932FW65_UNCTE</name>
<dbReference type="AlphaFoldDB" id="A0A932FW65"/>
<dbReference type="Gene3D" id="3.10.105.10">
    <property type="entry name" value="Dipeptide-binding Protein, Domain 3"/>
    <property type="match status" value="1"/>
</dbReference>
<dbReference type="Gene3D" id="3.90.76.10">
    <property type="entry name" value="Dipeptide-binding Protein, Domain 1"/>
    <property type="match status" value="1"/>
</dbReference>
<dbReference type="PANTHER" id="PTHR30290">
    <property type="entry name" value="PERIPLASMIC BINDING COMPONENT OF ABC TRANSPORTER"/>
    <property type="match status" value="1"/>
</dbReference>
<dbReference type="PROSITE" id="PS51257">
    <property type="entry name" value="PROKAR_LIPOPROTEIN"/>
    <property type="match status" value="1"/>
</dbReference>
<gene>
    <name evidence="5" type="ORF">HYY20_11435</name>
</gene>
<proteinExistence type="inferred from homology"/>
<dbReference type="InterPro" id="IPR039424">
    <property type="entry name" value="SBP_5"/>
</dbReference>
<keyword evidence="2" id="KW-0813">Transport</keyword>
<dbReference type="Pfam" id="PF00496">
    <property type="entry name" value="SBP_bac_5"/>
    <property type="match status" value="1"/>
</dbReference>
<dbReference type="InterPro" id="IPR000914">
    <property type="entry name" value="SBP_5_dom"/>
</dbReference>
<dbReference type="GO" id="GO:0043190">
    <property type="term" value="C:ATP-binding cassette (ABC) transporter complex"/>
    <property type="evidence" value="ECO:0007669"/>
    <property type="project" value="InterPro"/>
</dbReference>
<dbReference type="Proteomes" id="UP000769766">
    <property type="component" value="Unassembled WGS sequence"/>
</dbReference>
<sequence length="492" mass="55946">MPLKAYPQNVRCYGVFLGLLLLSLSLFSCQNQPAGTRKDVAYGDTLVIGTNHPSPLLNPLLSASGISSVLVELVFSGLTEVNARLEIQPGLASGWTASPDGRRWTFRLRRGTRFHDGRELTAEDVAFTLGLANRYRVRNPYADVFRSIEAMRAKDRYTVEIDLSRSTYDLLYALNLGILPRHLLAGQDLSHSPFNYRPVGTGPFRVSSWLKQEVVLEAHQDYFRGRPYLDRVVVQSYSSQRAAWAHLLRGEIDFFFGFDPQSYRVIRDNRNFRAYSYLLPYYYLLALNLENGLFKEVRVRRALNYAIDRQKLIRQALQGRGGVASGPLYPASGDADPQISPYPYDPHQAQALLKEAGWEDRDGDGLLDLEGRQFAFSLSINQGDEINQRVALLLQQQLLEIGVRVVIQPLSNLALDQEILGRRYQALLVEAAAREAPSHNYNFFHSSRIEGGLNFTSYRNPRVDALLEDARASLDLARRRQLYRQFQRELWA</sequence>
<keyword evidence="3" id="KW-0732">Signal</keyword>